<evidence type="ECO:0000256" key="2">
    <source>
        <dbReference type="ARBA" id="ARBA00023145"/>
    </source>
</evidence>
<dbReference type="Pfam" id="PF00112">
    <property type="entry name" value="Peptidase_C1"/>
    <property type="match status" value="1"/>
</dbReference>
<sequence>MWPLSSSNCIMPFSARSAQTCSTPTFTETELFGKMLRIASLALGLALSRGQDDCAHGDGNALLQSRRGNSSLALLSPEDPPNDYSFEEYMKQFQKSYPDKEELQKRKQAFETSLKEVREHNAGKFSWKLGINEFSDYFPQELKAMRGLRKDRTKTGTEAMKEKDTASKGPVMIPDSFDWREKGEYVTPAKNQGHCGSCWAFAATAVIESHAAIRTGILAELGPQMMVSCAPNPRACGGTGGCEGATAQIGFGFVMNNALTYEETVSYSSFWGSSGECTDTMKLHYQHYPVVSVQNYVSNPTNQLGPLMEALVTAGPQAISVDASGWSPYVNGIADFCPTDRNIDIDHAVVLMGYGEENGVKYWTIRNSWGTLWGEDGYIRLIRHEKEQTHCGYDRTPMDGSACADEHVTEQYVCGTCGILFDTSYPTGAHFVGVGSGDVNR</sequence>
<evidence type="ECO:0000313" key="8">
    <source>
        <dbReference type="Proteomes" id="UP001642484"/>
    </source>
</evidence>
<dbReference type="InterPro" id="IPR013128">
    <property type="entry name" value="Peptidase_C1A"/>
</dbReference>
<protein>
    <submittedName>
        <fullName evidence="7">Uncharacterized protein</fullName>
    </submittedName>
</protein>
<accession>A0ABP0M5U6</accession>
<dbReference type="PANTHER" id="PTHR12411">
    <property type="entry name" value="CYSTEINE PROTEASE FAMILY C1-RELATED"/>
    <property type="match status" value="1"/>
</dbReference>
<comment type="similarity">
    <text evidence="1">Belongs to the peptidase C1 family.</text>
</comment>
<dbReference type="Proteomes" id="UP001642484">
    <property type="component" value="Unassembled WGS sequence"/>
</dbReference>
<gene>
    <name evidence="7" type="ORF">CCMP2556_LOCUS23971</name>
</gene>
<dbReference type="SMART" id="SM00848">
    <property type="entry name" value="Inhibitor_I29"/>
    <property type="match status" value="1"/>
</dbReference>
<dbReference type="InterPro" id="IPR039417">
    <property type="entry name" value="Peptidase_C1A_papain-like"/>
</dbReference>
<dbReference type="PROSITE" id="PS00639">
    <property type="entry name" value="THIOL_PROTEASE_HIS"/>
    <property type="match status" value="1"/>
</dbReference>
<dbReference type="SUPFAM" id="SSF54001">
    <property type="entry name" value="Cysteine proteinases"/>
    <property type="match status" value="1"/>
</dbReference>
<dbReference type="PRINTS" id="PR00705">
    <property type="entry name" value="PAPAIN"/>
</dbReference>
<keyword evidence="2" id="KW-0865">Zymogen</keyword>
<dbReference type="SMART" id="SM00645">
    <property type="entry name" value="Pept_C1"/>
    <property type="match status" value="1"/>
</dbReference>
<keyword evidence="3" id="KW-1015">Disulfide bond</keyword>
<dbReference type="InterPro" id="IPR025661">
    <property type="entry name" value="Pept_asp_AS"/>
</dbReference>
<keyword evidence="8" id="KW-1185">Reference proteome</keyword>
<dbReference type="EMBL" id="CAXAMN010015557">
    <property type="protein sequence ID" value="CAK9046057.1"/>
    <property type="molecule type" value="Genomic_DNA"/>
</dbReference>
<organism evidence="7 8">
    <name type="scientific">Durusdinium trenchii</name>
    <dbReference type="NCBI Taxonomy" id="1381693"/>
    <lineage>
        <taxon>Eukaryota</taxon>
        <taxon>Sar</taxon>
        <taxon>Alveolata</taxon>
        <taxon>Dinophyceae</taxon>
        <taxon>Suessiales</taxon>
        <taxon>Symbiodiniaceae</taxon>
        <taxon>Durusdinium</taxon>
    </lineage>
</organism>
<evidence type="ECO:0000256" key="1">
    <source>
        <dbReference type="ARBA" id="ARBA00008455"/>
    </source>
</evidence>
<feature type="domain" description="Peptidase C1A papain C-terminal" evidence="5">
    <location>
        <begin position="173"/>
        <end position="401"/>
    </location>
</feature>
<dbReference type="Pfam" id="PF08246">
    <property type="entry name" value="Inhibitor_I29"/>
    <property type="match status" value="1"/>
</dbReference>
<dbReference type="InterPro" id="IPR000668">
    <property type="entry name" value="Peptidase_C1A_C"/>
</dbReference>
<evidence type="ECO:0000313" key="7">
    <source>
        <dbReference type="EMBL" id="CAK9046057.1"/>
    </source>
</evidence>
<evidence type="ECO:0000259" key="6">
    <source>
        <dbReference type="SMART" id="SM00848"/>
    </source>
</evidence>
<dbReference type="InterPro" id="IPR038765">
    <property type="entry name" value="Papain-like_cys_pep_sf"/>
</dbReference>
<feature type="domain" description="Cathepsin propeptide inhibitor" evidence="6">
    <location>
        <begin position="86"/>
        <end position="142"/>
    </location>
</feature>
<evidence type="ECO:0000259" key="5">
    <source>
        <dbReference type="SMART" id="SM00645"/>
    </source>
</evidence>
<dbReference type="PROSITE" id="PS00640">
    <property type="entry name" value="THIOL_PROTEASE_ASN"/>
    <property type="match status" value="1"/>
</dbReference>
<feature type="compositionally biased region" description="Basic and acidic residues" evidence="4">
    <location>
        <begin position="152"/>
        <end position="166"/>
    </location>
</feature>
<dbReference type="InterPro" id="IPR013201">
    <property type="entry name" value="Prot_inhib_I29"/>
</dbReference>
<dbReference type="InterPro" id="IPR025660">
    <property type="entry name" value="Pept_his_AS"/>
</dbReference>
<evidence type="ECO:0000256" key="3">
    <source>
        <dbReference type="ARBA" id="ARBA00023157"/>
    </source>
</evidence>
<dbReference type="Gene3D" id="3.90.70.10">
    <property type="entry name" value="Cysteine proteinases"/>
    <property type="match status" value="1"/>
</dbReference>
<name>A0ABP0M5U6_9DINO</name>
<reference evidence="7 8" key="1">
    <citation type="submission" date="2024-02" db="EMBL/GenBank/DDBJ databases">
        <authorList>
            <person name="Chen Y."/>
            <person name="Shah S."/>
            <person name="Dougan E. K."/>
            <person name="Thang M."/>
            <person name="Chan C."/>
        </authorList>
    </citation>
    <scope>NUCLEOTIDE SEQUENCE [LARGE SCALE GENOMIC DNA]</scope>
</reference>
<evidence type="ECO:0000256" key="4">
    <source>
        <dbReference type="SAM" id="MobiDB-lite"/>
    </source>
</evidence>
<proteinExistence type="inferred from homology"/>
<dbReference type="InterPro" id="IPR000169">
    <property type="entry name" value="Pept_cys_AS"/>
</dbReference>
<dbReference type="CDD" id="cd02248">
    <property type="entry name" value="Peptidase_C1A"/>
    <property type="match status" value="1"/>
</dbReference>
<feature type="region of interest" description="Disordered" evidence="4">
    <location>
        <begin position="152"/>
        <end position="173"/>
    </location>
</feature>
<dbReference type="PROSITE" id="PS00139">
    <property type="entry name" value="THIOL_PROTEASE_CYS"/>
    <property type="match status" value="1"/>
</dbReference>
<comment type="caution">
    <text evidence="7">The sequence shown here is derived from an EMBL/GenBank/DDBJ whole genome shotgun (WGS) entry which is preliminary data.</text>
</comment>